<dbReference type="Pfam" id="PF01914">
    <property type="entry name" value="MarC"/>
    <property type="match status" value="1"/>
</dbReference>
<evidence type="ECO:0000256" key="6">
    <source>
        <dbReference type="ARBA" id="ARBA00023136"/>
    </source>
</evidence>
<dbReference type="InterPro" id="IPR002771">
    <property type="entry name" value="Multi_antbiot-R_MarC"/>
</dbReference>
<comment type="caution">
    <text evidence="8">The sequence shown here is derived from an EMBL/GenBank/DDBJ whole genome shotgun (WGS) entry which is preliminary data.</text>
</comment>
<feature type="transmembrane region" description="Helical" evidence="7">
    <location>
        <begin position="180"/>
        <end position="198"/>
    </location>
</feature>
<dbReference type="PANTHER" id="PTHR33508">
    <property type="entry name" value="UPF0056 MEMBRANE PROTEIN YHCE"/>
    <property type="match status" value="1"/>
</dbReference>
<gene>
    <name evidence="8" type="ORF">ENP88_04350</name>
</gene>
<dbReference type="PANTHER" id="PTHR33508:SF1">
    <property type="entry name" value="UPF0056 MEMBRANE PROTEIN YHCE"/>
    <property type="match status" value="1"/>
</dbReference>
<dbReference type="NCBIfam" id="TIGR00427">
    <property type="entry name" value="NAAT family transporter"/>
    <property type="match status" value="1"/>
</dbReference>
<keyword evidence="3" id="KW-1003">Cell membrane</keyword>
<comment type="similarity">
    <text evidence="2 7">Belongs to the UPF0056 (MarC) family.</text>
</comment>
<evidence type="ECO:0000256" key="4">
    <source>
        <dbReference type="ARBA" id="ARBA00022692"/>
    </source>
</evidence>
<evidence type="ECO:0000256" key="3">
    <source>
        <dbReference type="ARBA" id="ARBA00022475"/>
    </source>
</evidence>
<feature type="transmembrane region" description="Helical" evidence="7">
    <location>
        <begin position="142"/>
        <end position="159"/>
    </location>
</feature>
<feature type="transmembrane region" description="Helical" evidence="7">
    <location>
        <begin position="42"/>
        <end position="61"/>
    </location>
</feature>
<evidence type="ECO:0000313" key="8">
    <source>
        <dbReference type="EMBL" id="HEH35373.1"/>
    </source>
</evidence>
<evidence type="ECO:0000256" key="1">
    <source>
        <dbReference type="ARBA" id="ARBA00004651"/>
    </source>
</evidence>
<evidence type="ECO:0000256" key="5">
    <source>
        <dbReference type="ARBA" id="ARBA00022989"/>
    </source>
</evidence>
<keyword evidence="5 7" id="KW-1133">Transmembrane helix</keyword>
<dbReference type="EMBL" id="DSLA01000069">
    <property type="protein sequence ID" value="HEH35373.1"/>
    <property type="molecule type" value="Genomic_DNA"/>
</dbReference>
<feature type="transmembrane region" description="Helical" evidence="7">
    <location>
        <begin position="113"/>
        <end position="136"/>
    </location>
</feature>
<evidence type="ECO:0000256" key="7">
    <source>
        <dbReference type="RuleBase" id="RU362048"/>
    </source>
</evidence>
<organism evidence="8">
    <name type="scientific">Archaeoglobus fulgidus</name>
    <dbReference type="NCBI Taxonomy" id="2234"/>
    <lineage>
        <taxon>Archaea</taxon>
        <taxon>Methanobacteriati</taxon>
        <taxon>Methanobacteriota</taxon>
        <taxon>Archaeoglobi</taxon>
        <taxon>Archaeoglobales</taxon>
        <taxon>Archaeoglobaceae</taxon>
        <taxon>Archaeoglobus</taxon>
    </lineage>
</organism>
<name>A0A7J2TIG0_ARCFL</name>
<feature type="transmembrane region" description="Helical" evidence="7">
    <location>
        <begin position="67"/>
        <end position="92"/>
    </location>
</feature>
<protein>
    <recommendedName>
        <fullName evidence="7">UPF0056 membrane protein</fullName>
    </recommendedName>
</protein>
<dbReference type="GO" id="GO:0005886">
    <property type="term" value="C:plasma membrane"/>
    <property type="evidence" value="ECO:0007669"/>
    <property type="project" value="UniProtKB-SubCell"/>
</dbReference>
<comment type="subcellular location">
    <subcellularLocation>
        <location evidence="1 7">Cell membrane</location>
        <topology evidence="1 7">Multi-pass membrane protein</topology>
    </subcellularLocation>
</comment>
<accession>A0A7J2TIG0</accession>
<evidence type="ECO:0000256" key="2">
    <source>
        <dbReference type="ARBA" id="ARBA00009784"/>
    </source>
</evidence>
<sequence>MDYITFFLKCFITLFVIVDPPGNLPFFIALTERFEEKIRQNISKRTTTVAFLILIFTTISGEKLLDFFHVSINSLRVAGGILLFIISVDILLGRTGREKYRKRAEESADIDSVAIFPLALPLYTGPGAITAGIVLFSQAWDPIAKIIVLISATLVYATVRLSHLYTGAIIRILGKSGADIIAKVLAIFLAAIGIEFVFEGFRNEFG</sequence>
<keyword evidence="6 7" id="KW-0472">Membrane</keyword>
<reference evidence="8" key="1">
    <citation type="journal article" date="2020" name="mSystems">
        <title>Genome- and Community-Level Interaction Insights into Carbon Utilization and Element Cycling Functions of Hydrothermarchaeota in Hydrothermal Sediment.</title>
        <authorList>
            <person name="Zhou Z."/>
            <person name="Liu Y."/>
            <person name="Xu W."/>
            <person name="Pan J."/>
            <person name="Luo Z.H."/>
            <person name="Li M."/>
        </authorList>
    </citation>
    <scope>NUCLEOTIDE SEQUENCE [LARGE SCALE GENOMIC DNA]</scope>
    <source>
        <strain evidence="8">SpSt-26</strain>
    </source>
</reference>
<dbReference type="AlphaFoldDB" id="A0A7J2TIG0"/>
<keyword evidence="4 7" id="KW-0812">Transmembrane</keyword>
<proteinExistence type="inferred from homology"/>
<feature type="transmembrane region" description="Helical" evidence="7">
    <location>
        <begin position="6"/>
        <end position="30"/>
    </location>
</feature>